<accession>A0ABQ2T2R3</accession>
<evidence type="ECO:0008006" key="4">
    <source>
        <dbReference type="Google" id="ProtNLM"/>
    </source>
</evidence>
<dbReference type="EMBL" id="BMSZ01000006">
    <property type="protein sequence ID" value="GGS49634.1"/>
    <property type="molecule type" value="Genomic_DNA"/>
</dbReference>
<reference evidence="3" key="1">
    <citation type="journal article" date="2019" name="Int. J. Syst. Evol. Microbiol.">
        <title>The Global Catalogue of Microorganisms (GCM) 10K type strain sequencing project: providing services to taxonomists for standard genome sequencing and annotation.</title>
        <authorList>
            <consortium name="The Broad Institute Genomics Platform"/>
            <consortium name="The Broad Institute Genome Sequencing Center for Infectious Disease"/>
            <person name="Wu L."/>
            <person name="Ma J."/>
        </authorList>
    </citation>
    <scope>NUCLEOTIDE SEQUENCE [LARGE SCALE GENOMIC DNA]</scope>
    <source>
        <strain evidence="3">JCM 4350</strain>
    </source>
</reference>
<evidence type="ECO:0000313" key="2">
    <source>
        <dbReference type="EMBL" id="GGS49634.1"/>
    </source>
</evidence>
<evidence type="ECO:0000256" key="1">
    <source>
        <dbReference type="SAM" id="MobiDB-lite"/>
    </source>
</evidence>
<feature type="region of interest" description="Disordered" evidence="1">
    <location>
        <begin position="1"/>
        <end position="48"/>
    </location>
</feature>
<proteinExistence type="predicted"/>
<protein>
    <recommendedName>
        <fullName evidence="4">Transposase</fullName>
    </recommendedName>
</protein>
<keyword evidence="3" id="KW-1185">Reference proteome</keyword>
<sequence length="82" mass="8773">MMEGISGRLHDHALKCQARPYRPGAPDNENGGGPQPRKAGGHRRGDARVRYRNELISIVSVRPGPTPIAEIGAPDISSSAFT</sequence>
<dbReference type="Proteomes" id="UP000659767">
    <property type="component" value="Unassembled WGS sequence"/>
</dbReference>
<evidence type="ECO:0000313" key="3">
    <source>
        <dbReference type="Proteomes" id="UP000659767"/>
    </source>
</evidence>
<gene>
    <name evidence="2" type="ORF">GCM10010253_24950</name>
</gene>
<comment type="caution">
    <text evidence="2">The sequence shown here is derived from an EMBL/GenBank/DDBJ whole genome shotgun (WGS) entry which is preliminary data.</text>
</comment>
<name>A0ABQ2T2R3_STRBA</name>
<organism evidence="2 3">
    <name type="scientific">Streptomyces badius</name>
    <dbReference type="NCBI Taxonomy" id="1941"/>
    <lineage>
        <taxon>Bacteria</taxon>
        <taxon>Bacillati</taxon>
        <taxon>Actinomycetota</taxon>
        <taxon>Actinomycetes</taxon>
        <taxon>Kitasatosporales</taxon>
        <taxon>Streptomycetaceae</taxon>
        <taxon>Streptomyces</taxon>
    </lineage>
</organism>